<sequence>MGLGVLEDSKLEHVPGTSFVVDDEARRAETNTSLDPNLKYDRTGSIILVPQPSDDPNDPLNWPLWRRDLTLFLLSLLGIIASTLSPLLAADSVSLALHYRRTFNQVALLTGYHLLGVGIGGFIFVPSSRIWGKRHAFIIGSVIIIFSSVWGGKAGGSFASMTWARVFQGIGLAPFEALVNATVGDLYFVHERGTRMAISNFAVFGGAFMTPVVVGKMAHTMGWRWSFYFVAIFTGAFLPVLFFCVPETAYRRDARFNPDTAIGMQDMRHNGAADSLHSDMEKMSPTLDQSETLPPARIQKISYRQTLWLFNGRKSDDSFWKLALRPLPLFVHPGIFWACLIQGTLIGWTVFLGIILGAIMLGPPLFFSEVQTGYMYTGAFVGAIIGFVISGLLADSVPNWMTRRNRGVYEPEFRLPLVIPMLILGCAGLYGFGITSANTYRYGWFWPDFFFALEVAGMVVGAVASSTYIVDAHREISIEAFTCMMIFKNIFSFGLTYKGYDWLVAGGIIHVFNSVASVQIGVCMLTIPLYIFGKRNRSFFARHDILRITGLR</sequence>
<reference evidence="7 10" key="1">
    <citation type="submission" date="2018-12" db="EMBL/GenBank/DDBJ databases">
        <title>Venturia inaequalis Genome Resource.</title>
        <authorList>
            <person name="Lichtner F.J."/>
        </authorList>
    </citation>
    <scope>NUCLEOTIDE SEQUENCE [LARGE SCALE GENOMIC DNA]</scope>
    <source>
        <strain evidence="7 10">120213</strain>
        <strain evidence="8">Bline_iso_100314</strain>
        <strain evidence="9 11">DMI_063113</strain>
    </source>
</reference>
<evidence type="ECO:0000313" key="10">
    <source>
        <dbReference type="Proteomes" id="UP000447873"/>
    </source>
</evidence>
<dbReference type="PROSITE" id="PS50850">
    <property type="entry name" value="MFS"/>
    <property type="match status" value="1"/>
</dbReference>
<evidence type="ECO:0000256" key="5">
    <source>
        <dbReference type="SAM" id="Phobius"/>
    </source>
</evidence>
<dbReference type="EMBL" id="WNWR01000515">
    <property type="protein sequence ID" value="KAE9975832.1"/>
    <property type="molecule type" value="Genomic_DNA"/>
</dbReference>
<evidence type="ECO:0000313" key="9">
    <source>
        <dbReference type="EMBL" id="KAE9975832.1"/>
    </source>
</evidence>
<organism evidence="7 10">
    <name type="scientific">Venturia inaequalis</name>
    <name type="common">Apple scab fungus</name>
    <dbReference type="NCBI Taxonomy" id="5025"/>
    <lineage>
        <taxon>Eukaryota</taxon>
        <taxon>Fungi</taxon>
        <taxon>Dikarya</taxon>
        <taxon>Ascomycota</taxon>
        <taxon>Pezizomycotina</taxon>
        <taxon>Dothideomycetes</taxon>
        <taxon>Pleosporomycetidae</taxon>
        <taxon>Venturiales</taxon>
        <taxon>Venturiaceae</taxon>
        <taxon>Venturia</taxon>
    </lineage>
</organism>
<evidence type="ECO:0000313" key="8">
    <source>
        <dbReference type="EMBL" id="KAE9973360.1"/>
    </source>
</evidence>
<keyword evidence="11" id="KW-1185">Reference proteome</keyword>
<dbReference type="PANTHER" id="PTHR23502">
    <property type="entry name" value="MAJOR FACILITATOR SUPERFAMILY"/>
    <property type="match status" value="1"/>
</dbReference>
<evidence type="ECO:0000313" key="7">
    <source>
        <dbReference type="EMBL" id="KAE9966030.1"/>
    </source>
</evidence>
<feature type="transmembrane region" description="Helical" evidence="5">
    <location>
        <begin position="415"/>
        <end position="437"/>
    </location>
</feature>
<evidence type="ECO:0000256" key="2">
    <source>
        <dbReference type="ARBA" id="ARBA00022692"/>
    </source>
</evidence>
<feature type="transmembrane region" description="Helical" evidence="5">
    <location>
        <begin position="102"/>
        <end position="124"/>
    </location>
</feature>
<name>A0A8H3UAG1_VENIN</name>
<feature type="transmembrane region" description="Helical" evidence="5">
    <location>
        <begin position="136"/>
        <end position="154"/>
    </location>
</feature>
<dbReference type="OrthoDB" id="2585655at2759"/>
<feature type="transmembrane region" description="Helical" evidence="5">
    <location>
        <begin position="69"/>
        <end position="90"/>
    </location>
</feature>
<dbReference type="InterPro" id="IPR011701">
    <property type="entry name" value="MFS"/>
</dbReference>
<keyword evidence="4 5" id="KW-0472">Membrane</keyword>
<dbReference type="SUPFAM" id="SSF103473">
    <property type="entry name" value="MFS general substrate transporter"/>
    <property type="match status" value="1"/>
</dbReference>
<dbReference type="GO" id="GO:0005886">
    <property type="term" value="C:plasma membrane"/>
    <property type="evidence" value="ECO:0007669"/>
    <property type="project" value="TreeGrafter"/>
</dbReference>
<evidence type="ECO:0000256" key="4">
    <source>
        <dbReference type="ARBA" id="ARBA00023136"/>
    </source>
</evidence>
<evidence type="ECO:0000313" key="11">
    <source>
        <dbReference type="Proteomes" id="UP000490939"/>
    </source>
</evidence>
<feature type="transmembrane region" description="Helical" evidence="5">
    <location>
        <begin position="166"/>
        <end position="189"/>
    </location>
</feature>
<dbReference type="EMBL" id="WNWQ01000235">
    <property type="protein sequence ID" value="KAE9973360.1"/>
    <property type="molecule type" value="Genomic_DNA"/>
</dbReference>
<feature type="domain" description="Major facilitator superfamily (MFS) profile" evidence="6">
    <location>
        <begin position="70"/>
        <end position="552"/>
    </location>
</feature>
<dbReference type="Gene3D" id="1.20.1250.20">
    <property type="entry name" value="MFS general substrate transporter like domains"/>
    <property type="match status" value="1"/>
</dbReference>
<gene>
    <name evidence="8" type="ORF">BLS_003622</name>
    <name evidence="9" type="ORF">EG327_008322</name>
    <name evidence="7" type="ORF">EG328_009218</name>
</gene>
<keyword evidence="3 5" id="KW-1133">Transmembrane helix</keyword>
<evidence type="ECO:0000256" key="1">
    <source>
        <dbReference type="ARBA" id="ARBA00004141"/>
    </source>
</evidence>
<accession>A0A8H3UAG1</accession>
<dbReference type="Pfam" id="PF07690">
    <property type="entry name" value="MFS_1"/>
    <property type="match status" value="1"/>
</dbReference>
<dbReference type="Proteomes" id="UP000490939">
    <property type="component" value="Unassembled WGS sequence"/>
</dbReference>
<dbReference type="Proteomes" id="UP000447873">
    <property type="component" value="Unassembled WGS sequence"/>
</dbReference>
<dbReference type="GO" id="GO:0022857">
    <property type="term" value="F:transmembrane transporter activity"/>
    <property type="evidence" value="ECO:0007669"/>
    <property type="project" value="InterPro"/>
</dbReference>
<feature type="transmembrane region" description="Helical" evidence="5">
    <location>
        <begin position="225"/>
        <end position="245"/>
    </location>
</feature>
<proteinExistence type="predicted"/>
<dbReference type="PANTHER" id="PTHR23502:SF29">
    <property type="entry name" value="TRANSPORTER, PUTATIVE (AFU_ORTHOLOGUE AFUA_6G06680)-RELATED"/>
    <property type="match status" value="1"/>
</dbReference>
<dbReference type="InterPro" id="IPR020846">
    <property type="entry name" value="MFS_dom"/>
</dbReference>
<protein>
    <recommendedName>
        <fullName evidence="6">Major facilitator superfamily (MFS) profile domain-containing protein</fullName>
    </recommendedName>
</protein>
<feature type="transmembrane region" description="Helical" evidence="5">
    <location>
        <begin position="373"/>
        <end position="394"/>
    </location>
</feature>
<evidence type="ECO:0000256" key="3">
    <source>
        <dbReference type="ARBA" id="ARBA00022989"/>
    </source>
</evidence>
<feature type="transmembrane region" description="Helical" evidence="5">
    <location>
        <begin position="503"/>
        <end position="532"/>
    </location>
</feature>
<dbReference type="AlphaFoldDB" id="A0A8H3UAG1"/>
<comment type="subcellular location">
    <subcellularLocation>
        <location evidence="1">Membrane</location>
        <topology evidence="1">Multi-pass membrane protein</topology>
    </subcellularLocation>
</comment>
<comment type="caution">
    <text evidence="7">The sequence shown here is derived from an EMBL/GenBank/DDBJ whole genome shotgun (WGS) entry which is preliminary data.</text>
</comment>
<feature type="transmembrane region" description="Helical" evidence="5">
    <location>
        <begin position="335"/>
        <end position="361"/>
    </location>
</feature>
<feature type="transmembrane region" description="Helical" evidence="5">
    <location>
        <begin position="201"/>
        <end position="219"/>
    </location>
</feature>
<dbReference type="EMBL" id="WNWS01000545">
    <property type="protein sequence ID" value="KAE9966030.1"/>
    <property type="molecule type" value="Genomic_DNA"/>
</dbReference>
<dbReference type="Proteomes" id="UP000433883">
    <property type="component" value="Unassembled WGS sequence"/>
</dbReference>
<feature type="transmembrane region" description="Helical" evidence="5">
    <location>
        <begin position="477"/>
        <end position="497"/>
    </location>
</feature>
<dbReference type="InterPro" id="IPR036259">
    <property type="entry name" value="MFS_trans_sf"/>
</dbReference>
<feature type="transmembrane region" description="Helical" evidence="5">
    <location>
        <begin position="449"/>
        <end position="470"/>
    </location>
</feature>
<evidence type="ECO:0000259" key="6">
    <source>
        <dbReference type="PROSITE" id="PS50850"/>
    </source>
</evidence>
<keyword evidence="2 5" id="KW-0812">Transmembrane</keyword>